<feature type="transmembrane region" description="Helical" evidence="10">
    <location>
        <begin position="184"/>
        <end position="204"/>
    </location>
</feature>
<dbReference type="InterPro" id="IPR027469">
    <property type="entry name" value="Cation_efflux_TMD_sf"/>
</dbReference>
<comment type="similarity">
    <text evidence="2">Belongs to the cation diffusion facilitator (CDF) transporter (TC 2.A.4) family. SLC30A subfamily.</text>
</comment>
<feature type="region of interest" description="Disordered" evidence="9">
    <location>
        <begin position="303"/>
        <end position="323"/>
    </location>
</feature>
<dbReference type="PANTHER" id="PTHR11562">
    <property type="entry name" value="CATION EFFLUX PROTEIN/ ZINC TRANSPORTER"/>
    <property type="match status" value="1"/>
</dbReference>
<dbReference type="SUPFAM" id="SSF160240">
    <property type="entry name" value="Cation efflux protein cytoplasmic domain-like"/>
    <property type="match status" value="1"/>
</dbReference>
<feature type="domain" description="Cation efflux protein cytoplasmic" evidence="12">
    <location>
        <begin position="216"/>
        <end position="292"/>
    </location>
</feature>
<evidence type="ECO:0000256" key="2">
    <source>
        <dbReference type="ARBA" id="ARBA00008873"/>
    </source>
</evidence>
<name>A0ABW2PU01_9BACL</name>
<keyword evidence="14" id="KW-1185">Reference proteome</keyword>
<evidence type="ECO:0000256" key="7">
    <source>
        <dbReference type="ARBA" id="ARBA00023136"/>
    </source>
</evidence>
<dbReference type="Proteomes" id="UP001596505">
    <property type="component" value="Unassembled WGS sequence"/>
</dbReference>
<protein>
    <submittedName>
        <fullName evidence="13">Cation diffusion facilitator family transporter</fullName>
    </submittedName>
</protein>
<evidence type="ECO:0000256" key="1">
    <source>
        <dbReference type="ARBA" id="ARBA00004141"/>
    </source>
</evidence>
<evidence type="ECO:0000256" key="3">
    <source>
        <dbReference type="ARBA" id="ARBA00022448"/>
    </source>
</evidence>
<feature type="coiled-coil region" evidence="8">
    <location>
        <begin position="264"/>
        <end position="291"/>
    </location>
</feature>
<feature type="transmembrane region" description="Helical" evidence="10">
    <location>
        <begin position="124"/>
        <end position="143"/>
    </location>
</feature>
<evidence type="ECO:0000256" key="9">
    <source>
        <dbReference type="SAM" id="MobiDB-lite"/>
    </source>
</evidence>
<dbReference type="SUPFAM" id="SSF161111">
    <property type="entry name" value="Cation efflux protein transmembrane domain-like"/>
    <property type="match status" value="1"/>
</dbReference>
<keyword evidence="7 10" id="KW-0472">Membrane</keyword>
<evidence type="ECO:0000313" key="14">
    <source>
        <dbReference type="Proteomes" id="UP001596505"/>
    </source>
</evidence>
<dbReference type="Pfam" id="PF16916">
    <property type="entry name" value="ZT_dimer"/>
    <property type="match status" value="1"/>
</dbReference>
<feature type="domain" description="Cation efflux protein transmembrane" evidence="11">
    <location>
        <begin position="26"/>
        <end position="212"/>
    </location>
</feature>
<evidence type="ECO:0000256" key="6">
    <source>
        <dbReference type="ARBA" id="ARBA00023065"/>
    </source>
</evidence>
<evidence type="ECO:0000256" key="10">
    <source>
        <dbReference type="SAM" id="Phobius"/>
    </source>
</evidence>
<comment type="caution">
    <text evidence="13">The sequence shown here is derived from an EMBL/GenBank/DDBJ whole genome shotgun (WGS) entry which is preliminary data.</text>
</comment>
<evidence type="ECO:0000259" key="11">
    <source>
        <dbReference type="Pfam" id="PF01545"/>
    </source>
</evidence>
<dbReference type="InterPro" id="IPR027470">
    <property type="entry name" value="Cation_efflux_CTD"/>
</dbReference>
<evidence type="ECO:0000259" key="12">
    <source>
        <dbReference type="Pfam" id="PF16916"/>
    </source>
</evidence>
<dbReference type="InterPro" id="IPR058533">
    <property type="entry name" value="Cation_efflux_TM"/>
</dbReference>
<keyword evidence="8" id="KW-0175">Coiled coil</keyword>
<proteinExistence type="inferred from homology"/>
<dbReference type="InterPro" id="IPR002524">
    <property type="entry name" value="Cation_efflux"/>
</dbReference>
<keyword evidence="5 10" id="KW-1133">Transmembrane helix</keyword>
<dbReference type="EMBL" id="JBHTCO010000004">
    <property type="protein sequence ID" value="MFC7392050.1"/>
    <property type="molecule type" value="Genomic_DNA"/>
</dbReference>
<evidence type="ECO:0000256" key="4">
    <source>
        <dbReference type="ARBA" id="ARBA00022692"/>
    </source>
</evidence>
<evidence type="ECO:0000256" key="5">
    <source>
        <dbReference type="ARBA" id="ARBA00022989"/>
    </source>
</evidence>
<reference evidence="14" key="1">
    <citation type="journal article" date="2019" name="Int. J. Syst. Evol. Microbiol.">
        <title>The Global Catalogue of Microorganisms (GCM) 10K type strain sequencing project: providing services to taxonomists for standard genome sequencing and annotation.</title>
        <authorList>
            <consortium name="The Broad Institute Genomics Platform"/>
            <consortium name="The Broad Institute Genome Sequencing Center for Infectious Disease"/>
            <person name="Wu L."/>
            <person name="Ma J."/>
        </authorList>
    </citation>
    <scope>NUCLEOTIDE SEQUENCE [LARGE SCALE GENOMIC DNA]</scope>
    <source>
        <strain evidence="14">CGMCC 1.16305</strain>
    </source>
</reference>
<feature type="transmembrane region" description="Helical" evidence="10">
    <location>
        <begin position="26"/>
        <end position="47"/>
    </location>
</feature>
<dbReference type="Gene3D" id="1.20.1510.10">
    <property type="entry name" value="Cation efflux protein transmembrane domain"/>
    <property type="match status" value="1"/>
</dbReference>
<organism evidence="13 14">
    <name type="scientific">Scopulibacillus cellulosilyticus</name>
    <dbReference type="NCBI Taxonomy" id="2665665"/>
    <lineage>
        <taxon>Bacteria</taxon>
        <taxon>Bacillati</taxon>
        <taxon>Bacillota</taxon>
        <taxon>Bacilli</taxon>
        <taxon>Bacillales</taxon>
        <taxon>Sporolactobacillaceae</taxon>
        <taxon>Scopulibacillus</taxon>
    </lineage>
</organism>
<dbReference type="Pfam" id="PF01545">
    <property type="entry name" value="Cation_efflux"/>
    <property type="match status" value="1"/>
</dbReference>
<dbReference type="Gene3D" id="3.30.70.1350">
    <property type="entry name" value="Cation efflux protein, cytoplasmic domain"/>
    <property type="match status" value="1"/>
</dbReference>
<dbReference type="RefSeq" id="WP_380963676.1">
    <property type="nucleotide sequence ID" value="NZ_JBHTCO010000004.1"/>
</dbReference>
<keyword evidence="3" id="KW-0813">Transport</keyword>
<evidence type="ECO:0000256" key="8">
    <source>
        <dbReference type="SAM" id="Coils"/>
    </source>
</evidence>
<accession>A0ABW2PU01</accession>
<comment type="subcellular location">
    <subcellularLocation>
        <location evidence="1">Membrane</location>
        <topology evidence="1">Multi-pass membrane protein</topology>
    </subcellularLocation>
</comment>
<keyword evidence="6" id="KW-0406">Ion transport</keyword>
<sequence>MSAQDHAHDHNGVFHSHAPAGKMQKAFWLTILILLAEVIGGVISHSLALLSDAGHVVTDLGAIGLSWFALKQAEKPADKTRTFGYHRAGILAAFINGIALIVITVVILWEAYRRFQTPHPIHSTWMFVGAGVGLIINLYLGLGMRKEENLNVKSAVLHILGDAAASAGVIVGGIILYFTGWYDIDPLLSVGIAVLIAFSAWRIVRQTIGILMEGTPENVDLNQVIAAIRSVSEIKNVHDLHVWSITSGKNALSCHIVLDGNLTVSESQKIIREAEDKLKDQNIDHTTIQIEDTNHPHKDLILCDDPPDAKKNVKNPDLKLKST</sequence>
<keyword evidence="4 10" id="KW-0812">Transmembrane</keyword>
<dbReference type="InterPro" id="IPR050681">
    <property type="entry name" value="CDF/SLC30A"/>
</dbReference>
<dbReference type="PANTHER" id="PTHR11562:SF17">
    <property type="entry name" value="RE54080P-RELATED"/>
    <property type="match status" value="1"/>
</dbReference>
<gene>
    <name evidence="13" type="ORF">ACFQRG_03570</name>
</gene>
<feature type="transmembrane region" description="Helical" evidence="10">
    <location>
        <begin position="90"/>
        <end position="112"/>
    </location>
</feature>
<dbReference type="InterPro" id="IPR036837">
    <property type="entry name" value="Cation_efflux_CTD_sf"/>
</dbReference>
<feature type="transmembrane region" description="Helical" evidence="10">
    <location>
        <begin position="155"/>
        <end position="178"/>
    </location>
</feature>
<dbReference type="NCBIfam" id="TIGR01297">
    <property type="entry name" value="CDF"/>
    <property type="match status" value="1"/>
</dbReference>
<evidence type="ECO:0000313" key="13">
    <source>
        <dbReference type="EMBL" id="MFC7392050.1"/>
    </source>
</evidence>